<dbReference type="STRING" id="1884261.A0A5C3QEW4"/>
<dbReference type="GO" id="GO:0004222">
    <property type="term" value="F:metalloendopeptidase activity"/>
    <property type="evidence" value="ECO:0007669"/>
    <property type="project" value="InterPro"/>
</dbReference>
<dbReference type="PRINTS" id="PR00768">
    <property type="entry name" value="DEUTEROLYSIN"/>
</dbReference>
<keyword evidence="5 11" id="KW-0479">Metal-binding</keyword>
<comment type="subcellular location">
    <subcellularLocation>
        <location evidence="11">Secreted</location>
    </subcellularLocation>
</comment>
<dbReference type="Gene3D" id="2.60.40.2970">
    <property type="match status" value="1"/>
</dbReference>
<name>A0A5C3QEW4_9AGAR</name>
<dbReference type="GO" id="GO:0006508">
    <property type="term" value="P:proteolysis"/>
    <property type="evidence" value="ECO:0007669"/>
    <property type="project" value="UniProtKB-KW"/>
</dbReference>
<keyword evidence="10" id="KW-0865">Zymogen</keyword>
<dbReference type="Pfam" id="PF02102">
    <property type="entry name" value="Peptidase_M35"/>
    <property type="match status" value="1"/>
</dbReference>
<evidence type="ECO:0000256" key="10">
    <source>
        <dbReference type="ARBA" id="ARBA00023145"/>
    </source>
</evidence>
<comment type="function">
    <text evidence="11">Secreted metalloproteinase that allows assimilation of proteinaceous substrates. Shows high activities on basic nuclear substrates such as histone and protamine.</text>
</comment>
<evidence type="ECO:0000256" key="2">
    <source>
        <dbReference type="ARBA" id="ARBA00010279"/>
    </source>
</evidence>
<dbReference type="InterPro" id="IPR001384">
    <property type="entry name" value="Peptidase_M35"/>
</dbReference>
<protein>
    <recommendedName>
        <fullName evidence="11">Neutral protease 2</fullName>
        <ecNumber evidence="11">3.4.24.39</ecNumber>
    </recommendedName>
    <alternativeName>
        <fullName evidence="11">Deuterolysin</fullName>
    </alternativeName>
</protein>
<keyword evidence="7 11" id="KW-0378">Hydrolase</keyword>
<feature type="signal peptide" evidence="11">
    <location>
        <begin position="1"/>
        <end position="17"/>
    </location>
</feature>
<dbReference type="Proteomes" id="UP000305067">
    <property type="component" value="Unassembled WGS sequence"/>
</dbReference>
<keyword evidence="8 11" id="KW-0862">Zinc</keyword>
<dbReference type="PANTHER" id="PTHR37016:SF3">
    <property type="entry name" value="NEUTRAL PROTEASE 2-RELATED"/>
    <property type="match status" value="1"/>
</dbReference>
<dbReference type="SUPFAM" id="SSF55486">
    <property type="entry name" value="Metalloproteases ('zincins'), catalytic domain"/>
    <property type="match status" value="1"/>
</dbReference>
<dbReference type="CDD" id="cd11008">
    <property type="entry name" value="M35_deuterolysin_like"/>
    <property type="match status" value="1"/>
</dbReference>
<evidence type="ECO:0000313" key="13">
    <source>
        <dbReference type="Proteomes" id="UP000305067"/>
    </source>
</evidence>
<keyword evidence="4 11" id="KW-0165">Cleavage on pair of basic residues</keyword>
<dbReference type="Gene3D" id="3.40.390.10">
    <property type="entry name" value="Collagenase (Catalytic Domain)"/>
    <property type="match status" value="1"/>
</dbReference>
<dbReference type="GO" id="GO:0005576">
    <property type="term" value="C:extracellular region"/>
    <property type="evidence" value="ECO:0007669"/>
    <property type="project" value="UniProtKB-SubCell"/>
</dbReference>
<dbReference type="PANTHER" id="PTHR37016">
    <property type="match status" value="1"/>
</dbReference>
<keyword evidence="11" id="KW-0964">Secreted</keyword>
<reference evidence="12 13" key="1">
    <citation type="journal article" date="2019" name="Nat. Ecol. Evol.">
        <title>Megaphylogeny resolves global patterns of mushroom evolution.</title>
        <authorList>
            <person name="Varga T."/>
            <person name="Krizsan K."/>
            <person name="Foldi C."/>
            <person name="Dima B."/>
            <person name="Sanchez-Garcia M."/>
            <person name="Sanchez-Ramirez S."/>
            <person name="Szollosi G.J."/>
            <person name="Szarkandi J.G."/>
            <person name="Papp V."/>
            <person name="Albert L."/>
            <person name="Andreopoulos W."/>
            <person name="Angelini C."/>
            <person name="Antonin V."/>
            <person name="Barry K.W."/>
            <person name="Bougher N.L."/>
            <person name="Buchanan P."/>
            <person name="Buyck B."/>
            <person name="Bense V."/>
            <person name="Catcheside P."/>
            <person name="Chovatia M."/>
            <person name="Cooper J."/>
            <person name="Damon W."/>
            <person name="Desjardin D."/>
            <person name="Finy P."/>
            <person name="Geml J."/>
            <person name="Haridas S."/>
            <person name="Hughes K."/>
            <person name="Justo A."/>
            <person name="Karasinski D."/>
            <person name="Kautmanova I."/>
            <person name="Kiss B."/>
            <person name="Kocsube S."/>
            <person name="Kotiranta H."/>
            <person name="LaButti K.M."/>
            <person name="Lechner B.E."/>
            <person name="Liimatainen K."/>
            <person name="Lipzen A."/>
            <person name="Lukacs Z."/>
            <person name="Mihaltcheva S."/>
            <person name="Morgado L.N."/>
            <person name="Niskanen T."/>
            <person name="Noordeloos M.E."/>
            <person name="Ohm R.A."/>
            <person name="Ortiz-Santana B."/>
            <person name="Ovrebo C."/>
            <person name="Racz N."/>
            <person name="Riley R."/>
            <person name="Savchenko A."/>
            <person name="Shiryaev A."/>
            <person name="Soop K."/>
            <person name="Spirin V."/>
            <person name="Szebenyi C."/>
            <person name="Tomsovsky M."/>
            <person name="Tulloss R.E."/>
            <person name="Uehling J."/>
            <person name="Grigoriev I.V."/>
            <person name="Vagvolgyi C."/>
            <person name="Papp T."/>
            <person name="Martin F.M."/>
            <person name="Miettinen O."/>
            <person name="Hibbett D.S."/>
            <person name="Nagy L.G."/>
        </authorList>
    </citation>
    <scope>NUCLEOTIDE SEQUENCE [LARGE SCALE GENOMIC DNA]</scope>
    <source>
        <strain evidence="12 13">CBS 309.79</strain>
    </source>
</reference>
<dbReference type="EC" id="3.4.24.39" evidence="11"/>
<evidence type="ECO:0000256" key="6">
    <source>
        <dbReference type="ARBA" id="ARBA00022729"/>
    </source>
</evidence>
<accession>A0A5C3QEW4</accession>
<keyword evidence="6 11" id="KW-0732">Signal</keyword>
<keyword evidence="9 11" id="KW-0482">Metalloprotease</keyword>
<evidence type="ECO:0000256" key="7">
    <source>
        <dbReference type="ARBA" id="ARBA00022801"/>
    </source>
</evidence>
<dbReference type="AlphaFoldDB" id="A0A5C3QEW4"/>
<gene>
    <name evidence="12" type="ORF">BDV98DRAFT_605353</name>
</gene>
<proteinExistence type="inferred from homology"/>
<comment type="catalytic activity">
    <reaction evidence="1 11">
        <text>Preferential cleavage of bonds with hydrophobic residues in P1'. Also 3-Asn-|-Gln-4 and 8-Gly-|-Ser-9 bonds in insulin B chain.</text>
        <dbReference type="EC" id="3.4.24.39"/>
    </reaction>
</comment>
<keyword evidence="13" id="KW-1185">Reference proteome</keyword>
<dbReference type="OrthoDB" id="412874at2759"/>
<evidence type="ECO:0000313" key="12">
    <source>
        <dbReference type="EMBL" id="TFL00252.1"/>
    </source>
</evidence>
<comment type="similarity">
    <text evidence="2 11">Belongs to the peptidase M35 family.</text>
</comment>
<evidence type="ECO:0000256" key="8">
    <source>
        <dbReference type="ARBA" id="ARBA00022833"/>
    </source>
</evidence>
<dbReference type="InterPro" id="IPR024079">
    <property type="entry name" value="MetalloPept_cat_dom_sf"/>
</dbReference>
<organism evidence="12 13">
    <name type="scientific">Pterulicium gracile</name>
    <dbReference type="NCBI Taxonomy" id="1884261"/>
    <lineage>
        <taxon>Eukaryota</taxon>
        <taxon>Fungi</taxon>
        <taxon>Dikarya</taxon>
        <taxon>Basidiomycota</taxon>
        <taxon>Agaricomycotina</taxon>
        <taxon>Agaricomycetes</taxon>
        <taxon>Agaricomycetidae</taxon>
        <taxon>Agaricales</taxon>
        <taxon>Pleurotineae</taxon>
        <taxon>Pterulaceae</taxon>
        <taxon>Pterulicium</taxon>
    </lineage>
</organism>
<evidence type="ECO:0000256" key="9">
    <source>
        <dbReference type="ARBA" id="ARBA00023049"/>
    </source>
</evidence>
<evidence type="ECO:0000256" key="1">
    <source>
        <dbReference type="ARBA" id="ARBA00001187"/>
    </source>
</evidence>
<sequence length="357" mass="38476">MLLAPLAVLALVVGGFASSSKTASELVVSFASRDTIIQSIDQLFLIAEIQNTGNTNVKILNFATIFDAHRPTRSFVVTKDGAEVAFTGVAMSVDLELLDDSAFTTILAGESITVKHTNLGSIYDFESAGTGTFAFQPISIFRIIDETSFTEDKVDQLVQLEATSSPVMVTILDDVSKLDIPKKRAVISCPNVPQKNFITAAYTEAKSLASVSSSWIASNSGDALFTSYWGTNSASTMQSRFNLIANENSPTRIDPYALCTSGVIAYTHLPTSNIYFCPLFYNQAPITQICTSTTIPPSNLRGGTVFRELVRAILSTEEYVYGCSAAQGLSTALKLRNTDNYYVSGDLLVFAGFKSAL</sequence>
<evidence type="ECO:0000256" key="11">
    <source>
        <dbReference type="RuleBase" id="RU361126"/>
    </source>
</evidence>
<dbReference type="EMBL" id="ML178829">
    <property type="protein sequence ID" value="TFL00252.1"/>
    <property type="molecule type" value="Genomic_DNA"/>
</dbReference>
<feature type="chain" id="PRO_5023160470" description="Neutral protease 2" evidence="11">
    <location>
        <begin position="18"/>
        <end position="357"/>
    </location>
</feature>
<evidence type="ECO:0000256" key="3">
    <source>
        <dbReference type="ARBA" id="ARBA00022670"/>
    </source>
</evidence>
<evidence type="ECO:0000256" key="4">
    <source>
        <dbReference type="ARBA" id="ARBA00022685"/>
    </source>
</evidence>
<evidence type="ECO:0000256" key="5">
    <source>
        <dbReference type="ARBA" id="ARBA00022723"/>
    </source>
</evidence>
<dbReference type="InterPro" id="IPR050414">
    <property type="entry name" value="Fungal_M35_metalloproteases"/>
</dbReference>
<keyword evidence="3 11" id="KW-0645">Protease</keyword>
<dbReference type="GO" id="GO:0046872">
    <property type="term" value="F:metal ion binding"/>
    <property type="evidence" value="ECO:0007669"/>
    <property type="project" value="UniProtKB-KW"/>
</dbReference>
<comment type="cofactor">
    <cofactor evidence="11">
        <name>Zn(2+)</name>
        <dbReference type="ChEBI" id="CHEBI:29105"/>
    </cofactor>
    <text evidence="11">Binds 1 zinc ion per subunit.</text>
</comment>